<feature type="domain" description="PilZ" evidence="1">
    <location>
        <begin position="4"/>
        <end position="87"/>
    </location>
</feature>
<dbReference type="RefSeq" id="WP_221573945.1">
    <property type="nucleotide sequence ID" value="NZ_JAIGNK010000003.1"/>
</dbReference>
<keyword evidence="3" id="KW-1185">Reference proteome</keyword>
<accession>A0ABS7J2J4</accession>
<evidence type="ECO:0000313" key="2">
    <source>
        <dbReference type="EMBL" id="MBX7458545.1"/>
    </source>
</evidence>
<dbReference type="InterPro" id="IPR009875">
    <property type="entry name" value="PilZ_domain"/>
</dbReference>
<dbReference type="EMBL" id="JAIGNK010000003">
    <property type="protein sequence ID" value="MBX7458545.1"/>
    <property type="molecule type" value="Genomic_DNA"/>
</dbReference>
<gene>
    <name evidence="2" type="ORF">K3152_09835</name>
</gene>
<dbReference type="Pfam" id="PF07238">
    <property type="entry name" value="PilZ"/>
    <property type="match status" value="1"/>
</dbReference>
<evidence type="ECO:0000313" key="3">
    <source>
        <dbReference type="Proteomes" id="UP000783253"/>
    </source>
</evidence>
<proteinExistence type="predicted"/>
<name>A0ABS7J2J4_9SPHN</name>
<organism evidence="2 3">
    <name type="scientific">Qipengyuania polymorpha</name>
    <dbReference type="NCBI Taxonomy" id="2867234"/>
    <lineage>
        <taxon>Bacteria</taxon>
        <taxon>Pseudomonadati</taxon>
        <taxon>Pseudomonadota</taxon>
        <taxon>Alphaproteobacteria</taxon>
        <taxon>Sphingomonadales</taxon>
        <taxon>Erythrobacteraceae</taxon>
        <taxon>Qipengyuania</taxon>
    </lineage>
</organism>
<comment type="caution">
    <text evidence="2">The sequence shown here is derived from an EMBL/GenBank/DDBJ whole genome shotgun (WGS) entry which is preliminary data.</text>
</comment>
<dbReference type="Gene3D" id="2.40.10.220">
    <property type="entry name" value="predicted glycosyltransferase like domains"/>
    <property type="match status" value="1"/>
</dbReference>
<sequence length="109" mass="11818">MSIERRNTERMTTRGSVRFELGGISHFGTMRNLSQAGCMIESPNLAAEIGERCEVTLLPGYSASGRVAWQLGEAVGISFLIPVPSALVSELAMDDWSMRSDKRRGAANG</sequence>
<dbReference type="SUPFAM" id="SSF141371">
    <property type="entry name" value="PilZ domain-like"/>
    <property type="match status" value="1"/>
</dbReference>
<dbReference type="Proteomes" id="UP000783253">
    <property type="component" value="Unassembled WGS sequence"/>
</dbReference>
<protein>
    <submittedName>
        <fullName evidence="2">PilZ domain-containing protein</fullName>
    </submittedName>
</protein>
<reference evidence="2 3" key="1">
    <citation type="submission" date="2021-08" db="EMBL/GenBank/DDBJ databases">
        <title>Comparative Genomics Analysis of the Genus Qipengyuania Reveals Extensive Genetic Diversity and Metabolic Versatility, Including the Description of Fifteen Novel Species.</title>
        <authorList>
            <person name="Liu Y."/>
        </authorList>
    </citation>
    <scope>NUCLEOTIDE SEQUENCE [LARGE SCALE GENOMIC DNA]</scope>
    <source>
        <strain evidence="2 3">1NDH17</strain>
    </source>
</reference>
<evidence type="ECO:0000259" key="1">
    <source>
        <dbReference type="Pfam" id="PF07238"/>
    </source>
</evidence>